<protein>
    <recommendedName>
        <fullName evidence="4">Flp family type IVb pilin</fullName>
    </recommendedName>
</protein>
<proteinExistence type="predicted"/>
<dbReference type="EMBL" id="BSNF01000006">
    <property type="protein sequence ID" value="GLQ06559.1"/>
    <property type="molecule type" value="Genomic_DNA"/>
</dbReference>
<sequence>MDFRKRLKANEAGATAIEYALIAALIAVAGVVAFTATGTTINESFINITDGFCAAVGGTFSTDEGGTGSCTFS</sequence>
<organism evidence="2 3">
    <name type="scientific">Sneathiella chinensis</name>
    <dbReference type="NCBI Taxonomy" id="349750"/>
    <lineage>
        <taxon>Bacteria</taxon>
        <taxon>Pseudomonadati</taxon>
        <taxon>Pseudomonadota</taxon>
        <taxon>Alphaproteobacteria</taxon>
        <taxon>Sneathiellales</taxon>
        <taxon>Sneathiellaceae</taxon>
        <taxon>Sneathiella</taxon>
    </lineage>
</organism>
<dbReference type="RefSeq" id="WP_169560710.1">
    <property type="nucleotide sequence ID" value="NZ_BSNF01000006.1"/>
</dbReference>
<evidence type="ECO:0000313" key="2">
    <source>
        <dbReference type="EMBL" id="GLQ06559.1"/>
    </source>
</evidence>
<name>A0ABQ5U324_9PROT</name>
<keyword evidence="3" id="KW-1185">Reference proteome</keyword>
<feature type="transmembrane region" description="Helical" evidence="1">
    <location>
        <begin position="12"/>
        <end position="34"/>
    </location>
</feature>
<evidence type="ECO:0008006" key="4">
    <source>
        <dbReference type="Google" id="ProtNLM"/>
    </source>
</evidence>
<evidence type="ECO:0000256" key="1">
    <source>
        <dbReference type="SAM" id="Phobius"/>
    </source>
</evidence>
<keyword evidence="1" id="KW-0472">Membrane</keyword>
<gene>
    <name evidence="2" type="ORF">GCM10007924_17800</name>
</gene>
<reference evidence="2" key="1">
    <citation type="journal article" date="2014" name="Int. J. Syst. Evol. Microbiol.">
        <title>Complete genome of a new Firmicutes species belonging to the dominant human colonic microbiota ('Ruminococcus bicirculans') reveals two chromosomes and a selective capacity to utilize plant glucans.</title>
        <authorList>
            <consortium name="NISC Comparative Sequencing Program"/>
            <person name="Wegmann U."/>
            <person name="Louis P."/>
            <person name="Goesmann A."/>
            <person name="Henrissat B."/>
            <person name="Duncan S.H."/>
            <person name="Flint H.J."/>
        </authorList>
    </citation>
    <scope>NUCLEOTIDE SEQUENCE</scope>
    <source>
        <strain evidence="2">NBRC 103408</strain>
    </source>
</reference>
<keyword evidence="1" id="KW-1133">Transmembrane helix</keyword>
<dbReference type="Proteomes" id="UP001161409">
    <property type="component" value="Unassembled WGS sequence"/>
</dbReference>
<dbReference type="InterPro" id="IPR007047">
    <property type="entry name" value="Flp_Fap"/>
</dbReference>
<evidence type="ECO:0000313" key="3">
    <source>
        <dbReference type="Proteomes" id="UP001161409"/>
    </source>
</evidence>
<keyword evidence="1" id="KW-0812">Transmembrane</keyword>
<comment type="caution">
    <text evidence="2">The sequence shown here is derived from an EMBL/GenBank/DDBJ whole genome shotgun (WGS) entry which is preliminary data.</text>
</comment>
<reference evidence="2" key="2">
    <citation type="submission" date="2023-01" db="EMBL/GenBank/DDBJ databases">
        <title>Draft genome sequence of Sneathiella chinensis strain NBRC 103408.</title>
        <authorList>
            <person name="Sun Q."/>
            <person name="Mori K."/>
        </authorList>
    </citation>
    <scope>NUCLEOTIDE SEQUENCE</scope>
    <source>
        <strain evidence="2">NBRC 103408</strain>
    </source>
</reference>
<accession>A0ABQ5U324</accession>
<dbReference type="Pfam" id="PF04964">
    <property type="entry name" value="Flp_Fap"/>
    <property type="match status" value="1"/>
</dbReference>